<evidence type="ECO:0000313" key="1">
    <source>
        <dbReference type="EMBL" id="GJD86677.1"/>
    </source>
</evidence>
<reference evidence="1" key="1">
    <citation type="journal article" date="2016" name="Front. Microbiol.">
        <title>Genome Sequence of the Piezophilic, Mesophilic Sulfate-Reducing Bacterium Desulfovibrio indicus J2T.</title>
        <authorList>
            <person name="Cao J."/>
            <person name="Maignien L."/>
            <person name="Shao Z."/>
            <person name="Alain K."/>
            <person name="Jebbar M."/>
        </authorList>
    </citation>
    <scope>NUCLEOTIDE SEQUENCE</scope>
    <source>
        <strain evidence="1">DSM 16372</strain>
    </source>
</reference>
<name>A0AAV4ZE50_9HYPH</name>
<proteinExistence type="predicted"/>
<organism evidence="1 2">
    <name type="scientific">Methylobacterium hispanicum</name>
    <dbReference type="NCBI Taxonomy" id="270350"/>
    <lineage>
        <taxon>Bacteria</taxon>
        <taxon>Pseudomonadati</taxon>
        <taxon>Pseudomonadota</taxon>
        <taxon>Alphaproteobacteria</taxon>
        <taxon>Hyphomicrobiales</taxon>
        <taxon>Methylobacteriaceae</taxon>
        <taxon>Methylobacterium</taxon>
    </lineage>
</organism>
<keyword evidence="2" id="KW-1185">Reference proteome</keyword>
<protein>
    <submittedName>
        <fullName evidence="1">Uncharacterized protein</fullName>
    </submittedName>
</protein>
<comment type="caution">
    <text evidence="1">The sequence shown here is derived from an EMBL/GenBank/DDBJ whole genome shotgun (WGS) entry which is preliminary data.</text>
</comment>
<reference evidence="1" key="2">
    <citation type="submission" date="2021-08" db="EMBL/GenBank/DDBJ databases">
        <authorList>
            <person name="Tani A."/>
            <person name="Ola A."/>
            <person name="Ogura Y."/>
            <person name="Katsura K."/>
            <person name="Hayashi T."/>
        </authorList>
    </citation>
    <scope>NUCLEOTIDE SEQUENCE</scope>
    <source>
        <strain evidence="1">DSM 16372</strain>
    </source>
</reference>
<dbReference type="RefSeq" id="WP_156453835.1">
    <property type="nucleotide sequence ID" value="NZ_BPQO01000001.1"/>
</dbReference>
<accession>A0AAV4ZE50</accession>
<dbReference type="Proteomes" id="UP001055247">
    <property type="component" value="Unassembled WGS sequence"/>
</dbReference>
<gene>
    <name evidence="1" type="ORF">BHAOGJBA_0172</name>
</gene>
<evidence type="ECO:0000313" key="2">
    <source>
        <dbReference type="Proteomes" id="UP001055247"/>
    </source>
</evidence>
<dbReference type="EMBL" id="BPQO01000001">
    <property type="protein sequence ID" value="GJD86677.1"/>
    <property type="molecule type" value="Genomic_DNA"/>
</dbReference>
<sequence length="414" mass="45888">MFDAWLSCSDPHLETIAGDLILNWGRAVEHDRQRRLRPADRQNRDNIVRAILANLAFAAAMEAPTIGVSLRAAKQRTSRYERSGFRRLPEILELLAAYGILRLERSTTKRVASTITAAGSFADDLHRSRISKRDFGQIPGRETVFLSRVERDFAGREEGRELIEYQEASVTGRFRAEVGIINAFLGDADIRLEDAQGQSIQCGLPFLRRHFNLPPDAPEGTERFDLGGRLFGWWQNLPKAQRRGIRIMGEPVADLDFASMFLRLAYLEAGQPPPEGDLYAVIPGLSEPRWRPGVKKAALAMLFRTSPLTRAPRGTRGELPPNISGLQLRGAILAGHPALAGIFETGIGLRLMFIESQILIAALLTLAEKRIPAIPMHDGLMVAQSQAHQATTIMGDAAEAITGYRLPILLKSLY</sequence>
<dbReference type="AlphaFoldDB" id="A0AAV4ZE50"/>